<keyword evidence="1" id="KW-0732">Signal</keyword>
<evidence type="ECO:0000256" key="1">
    <source>
        <dbReference type="SAM" id="SignalP"/>
    </source>
</evidence>
<dbReference type="AlphaFoldDB" id="A0A3Q9G800"/>
<feature type="signal peptide" evidence="1">
    <location>
        <begin position="1"/>
        <end position="26"/>
    </location>
</feature>
<dbReference type="RefSeq" id="WP_126704553.1">
    <property type="nucleotide sequence ID" value="NZ_CP034593.1"/>
</dbReference>
<dbReference type="Proteomes" id="UP000280344">
    <property type="component" value="Chromosome"/>
</dbReference>
<protein>
    <recommendedName>
        <fullName evidence="4">Lipoprotein</fullName>
    </recommendedName>
</protein>
<dbReference type="OrthoDB" id="3267550at2"/>
<reference evidence="2 3" key="1">
    <citation type="submission" date="2018-12" db="EMBL/GenBank/DDBJ databases">
        <title>Complete genome sequence of Flaviflexus sp. H23T48.</title>
        <authorList>
            <person name="Bae J.-W."/>
            <person name="Lee J.-Y."/>
        </authorList>
    </citation>
    <scope>NUCLEOTIDE SEQUENCE [LARGE SCALE GENOMIC DNA]</scope>
    <source>
        <strain evidence="2 3">H23T48</strain>
    </source>
</reference>
<name>A0A3Q9G800_9ACTO</name>
<evidence type="ECO:0008006" key="4">
    <source>
        <dbReference type="Google" id="ProtNLM"/>
    </source>
</evidence>
<dbReference type="KEGG" id="flh:EJ997_10765"/>
<organism evidence="2 3">
    <name type="scientific">Flaviflexus ciconiae</name>
    <dbReference type="NCBI Taxonomy" id="2496867"/>
    <lineage>
        <taxon>Bacteria</taxon>
        <taxon>Bacillati</taxon>
        <taxon>Actinomycetota</taxon>
        <taxon>Actinomycetes</taxon>
        <taxon>Actinomycetales</taxon>
        <taxon>Actinomycetaceae</taxon>
        <taxon>Flaviflexus</taxon>
    </lineage>
</organism>
<gene>
    <name evidence="2" type="ORF">EJ997_10765</name>
</gene>
<dbReference type="PROSITE" id="PS51257">
    <property type="entry name" value="PROKAR_LIPOPROTEIN"/>
    <property type="match status" value="1"/>
</dbReference>
<evidence type="ECO:0000313" key="3">
    <source>
        <dbReference type="Proteomes" id="UP000280344"/>
    </source>
</evidence>
<proteinExistence type="predicted"/>
<accession>A0A3Q9G800</accession>
<feature type="chain" id="PRO_5018771945" description="Lipoprotein" evidence="1">
    <location>
        <begin position="27"/>
        <end position="157"/>
    </location>
</feature>
<sequence length="157" mass="16389">MNLKRLTAAGALVLLTTAACSMTTEAITQKPYAPSDGIRVHLDSDVVFENLMIISDGNGEGVLYGLVNNRSEEAVTAEISGGDITESFDVEASSHLNFSTAELAENDELILIEGDFQPGYNVDAIVTAGGAEAPATIPVITACASGYEDAFPDAQCD</sequence>
<dbReference type="EMBL" id="CP034593">
    <property type="protein sequence ID" value="AZQ77750.1"/>
    <property type="molecule type" value="Genomic_DNA"/>
</dbReference>
<evidence type="ECO:0000313" key="2">
    <source>
        <dbReference type="EMBL" id="AZQ77750.1"/>
    </source>
</evidence>
<keyword evidence="3" id="KW-1185">Reference proteome</keyword>